<evidence type="ECO:0000256" key="1">
    <source>
        <dbReference type="SAM" id="MobiDB-lite"/>
    </source>
</evidence>
<keyword evidence="2" id="KW-0472">Membrane</keyword>
<proteinExistence type="predicted"/>
<keyword evidence="2" id="KW-0812">Transmembrane</keyword>
<evidence type="ECO:0000313" key="3">
    <source>
        <dbReference type="EMBL" id="KAF4481153.1"/>
    </source>
</evidence>
<gene>
    <name evidence="3" type="ORF">CGGC5_v010625</name>
</gene>
<accession>A0A7J6IVL1</accession>
<feature type="transmembrane region" description="Helical" evidence="2">
    <location>
        <begin position="206"/>
        <end position="229"/>
    </location>
</feature>
<feature type="region of interest" description="Disordered" evidence="1">
    <location>
        <begin position="46"/>
        <end position="118"/>
    </location>
</feature>
<sequence>MFNLIRVLKADEVDASPLKEPKFGQIMPLIMPLIIVLGVFEASSNKNEKNQRESNDGDQNLLQASTHDPVSNHQLHNTAFGLPTRARTTGAEGPWSRNHTDVSVGSTAAAASHGIQQPRVRRIDYGDEDGIPLIAHTPATTADDQNSHAPNPTIQAAGDKKEAESRMLLAQTVYEQVPLLCTFMLVTVAGQIGFIAALLIDYRWTVITFFIINFGFGAVQTSIALRWLWQAMMKRSEDSEQGTVGSTRQWHTI</sequence>
<reference evidence="3 4" key="1">
    <citation type="submission" date="2012-08" db="EMBL/GenBank/DDBJ databases">
        <authorList>
            <person name="Gan P.H.P."/>
            <person name="Ikeda K."/>
            <person name="Irieda H."/>
            <person name="Narusaka M."/>
            <person name="O'Connell R.J."/>
            <person name="Narusaka Y."/>
            <person name="Takano Y."/>
            <person name="Kubo Y."/>
            <person name="Shirasu K."/>
        </authorList>
    </citation>
    <scope>NUCLEOTIDE SEQUENCE [LARGE SCALE GENOMIC DNA]</scope>
    <source>
        <strain evidence="3 4">Nara gc5</strain>
    </source>
</reference>
<keyword evidence="4" id="KW-1185">Reference proteome</keyword>
<dbReference type="GeneID" id="43606950"/>
<feature type="region of interest" description="Disordered" evidence="1">
    <location>
        <begin position="137"/>
        <end position="160"/>
    </location>
</feature>
<dbReference type="RefSeq" id="XP_031880446.1">
    <property type="nucleotide sequence ID" value="XM_032022758.1"/>
</dbReference>
<reference evidence="3 4" key="2">
    <citation type="submission" date="2020-04" db="EMBL/GenBank/DDBJ databases">
        <title>Genome sequencing and assembly of multiple isolates from the Colletotrichum gloeosporioides species complex.</title>
        <authorList>
            <person name="Gan P."/>
            <person name="Shirasu K."/>
        </authorList>
    </citation>
    <scope>NUCLEOTIDE SEQUENCE [LARGE SCALE GENOMIC DNA]</scope>
    <source>
        <strain evidence="3 4">Nara gc5</strain>
    </source>
</reference>
<feature type="compositionally biased region" description="Polar residues" evidence="1">
    <location>
        <begin position="138"/>
        <end position="154"/>
    </location>
</feature>
<feature type="transmembrane region" description="Helical" evidence="2">
    <location>
        <begin position="23"/>
        <end position="42"/>
    </location>
</feature>
<feature type="compositionally biased region" description="Basic and acidic residues" evidence="1">
    <location>
        <begin position="46"/>
        <end position="55"/>
    </location>
</feature>
<comment type="caution">
    <text evidence="3">The sequence shown here is derived from an EMBL/GenBank/DDBJ whole genome shotgun (WGS) entry which is preliminary data.</text>
</comment>
<name>A0A7J6IVL1_COLFN</name>
<evidence type="ECO:0000256" key="2">
    <source>
        <dbReference type="SAM" id="Phobius"/>
    </source>
</evidence>
<dbReference type="InParanoid" id="A0A7J6IVL1"/>
<organism evidence="3 4">
    <name type="scientific">Colletotrichum fructicola (strain Nara gc5)</name>
    <name type="common">Anthracnose fungus</name>
    <name type="synonym">Colletotrichum gloeosporioides (strain Nara gc5)</name>
    <dbReference type="NCBI Taxonomy" id="1213859"/>
    <lineage>
        <taxon>Eukaryota</taxon>
        <taxon>Fungi</taxon>
        <taxon>Dikarya</taxon>
        <taxon>Ascomycota</taxon>
        <taxon>Pezizomycotina</taxon>
        <taxon>Sordariomycetes</taxon>
        <taxon>Hypocreomycetidae</taxon>
        <taxon>Glomerellales</taxon>
        <taxon>Glomerellaceae</taxon>
        <taxon>Colletotrichum</taxon>
        <taxon>Colletotrichum gloeosporioides species complex</taxon>
    </lineage>
</organism>
<feature type="transmembrane region" description="Helical" evidence="2">
    <location>
        <begin position="177"/>
        <end position="200"/>
    </location>
</feature>
<evidence type="ECO:0000313" key="4">
    <source>
        <dbReference type="Proteomes" id="UP000011096"/>
    </source>
</evidence>
<feature type="compositionally biased region" description="Polar residues" evidence="1">
    <location>
        <begin position="57"/>
        <end position="77"/>
    </location>
</feature>
<dbReference type="Proteomes" id="UP000011096">
    <property type="component" value="Unassembled WGS sequence"/>
</dbReference>
<dbReference type="AlphaFoldDB" id="A0A7J6IVL1"/>
<protein>
    <submittedName>
        <fullName evidence="3">Uncharacterized protein</fullName>
    </submittedName>
</protein>
<keyword evidence="2" id="KW-1133">Transmembrane helix</keyword>
<dbReference type="EMBL" id="ANPB02000006">
    <property type="protein sequence ID" value="KAF4481153.1"/>
    <property type="molecule type" value="Genomic_DNA"/>
</dbReference>